<dbReference type="STRING" id="188477.A0A433SL43"/>
<evidence type="ECO:0000256" key="6">
    <source>
        <dbReference type="SAM" id="MobiDB-lite"/>
    </source>
</evidence>
<feature type="region of interest" description="Disordered" evidence="6">
    <location>
        <begin position="1"/>
        <end position="32"/>
    </location>
</feature>
<feature type="compositionally biased region" description="Acidic residues" evidence="6">
    <location>
        <begin position="150"/>
        <end position="200"/>
    </location>
</feature>
<name>A0A433SL43_ELYCH</name>
<evidence type="ECO:0000256" key="2">
    <source>
        <dbReference type="ARBA" id="ARBA00022771"/>
    </source>
</evidence>
<keyword evidence="1" id="KW-0479">Metal-binding</keyword>
<dbReference type="Proteomes" id="UP000271974">
    <property type="component" value="Unassembled WGS sequence"/>
</dbReference>
<dbReference type="CDD" id="cd15563">
    <property type="entry name" value="PHD3_PHF14"/>
    <property type="match status" value="1"/>
</dbReference>
<feature type="domain" description="PHD-type" evidence="8">
    <location>
        <begin position="353"/>
        <end position="472"/>
    </location>
</feature>
<feature type="compositionally biased region" description="Low complexity" evidence="6">
    <location>
        <begin position="859"/>
        <end position="869"/>
    </location>
</feature>
<feature type="compositionally biased region" description="Polar residues" evidence="6">
    <location>
        <begin position="19"/>
        <end position="29"/>
    </location>
</feature>
<feature type="compositionally biased region" description="Low complexity" evidence="6">
    <location>
        <begin position="240"/>
        <end position="253"/>
    </location>
</feature>
<dbReference type="PROSITE" id="PS51805">
    <property type="entry name" value="EPHD"/>
    <property type="match status" value="1"/>
</dbReference>
<evidence type="ECO:0000313" key="10">
    <source>
        <dbReference type="Proteomes" id="UP000271974"/>
    </source>
</evidence>
<dbReference type="PROSITE" id="PS01359">
    <property type="entry name" value="ZF_PHD_1"/>
    <property type="match status" value="2"/>
</dbReference>
<keyword evidence="5" id="KW-0175">Coiled coil</keyword>
<dbReference type="GO" id="GO:0006357">
    <property type="term" value="P:regulation of transcription by RNA polymerase II"/>
    <property type="evidence" value="ECO:0007669"/>
    <property type="project" value="TreeGrafter"/>
</dbReference>
<comment type="caution">
    <text evidence="9">The sequence shown here is derived from an EMBL/GenBank/DDBJ whole genome shotgun (WGS) entry which is preliminary data.</text>
</comment>
<dbReference type="AlphaFoldDB" id="A0A433SL43"/>
<feature type="region of interest" description="Disordered" evidence="6">
    <location>
        <begin position="780"/>
        <end position="872"/>
    </location>
</feature>
<dbReference type="Gene3D" id="3.30.40.10">
    <property type="entry name" value="Zinc/RING finger domain, C3HC4 (zinc finger)"/>
    <property type="match status" value="4"/>
</dbReference>
<proteinExistence type="predicted"/>
<dbReference type="Pfam" id="PF13832">
    <property type="entry name" value="zf-HC5HC2H_2"/>
    <property type="match status" value="1"/>
</dbReference>
<feature type="domain" description="PHD-type" evidence="7">
    <location>
        <begin position="291"/>
        <end position="351"/>
    </location>
</feature>
<dbReference type="InterPro" id="IPR019786">
    <property type="entry name" value="Zinc_finger_PHD-type_CS"/>
</dbReference>
<dbReference type="Pfam" id="PF00628">
    <property type="entry name" value="PHD"/>
    <property type="match status" value="3"/>
</dbReference>
<gene>
    <name evidence="9" type="ORF">EGW08_022381</name>
</gene>
<feature type="compositionally biased region" description="Low complexity" evidence="6">
    <location>
        <begin position="831"/>
        <end position="845"/>
    </location>
</feature>
<dbReference type="CDD" id="cd15674">
    <property type="entry name" value="ePHD_PHF14"/>
    <property type="match status" value="1"/>
</dbReference>
<dbReference type="SMART" id="SM00249">
    <property type="entry name" value="PHD"/>
    <property type="match status" value="4"/>
</dbReference>
<feature type="compositionally biased region" description="Basic and acidic residues" evidence="6">
    <location>
        <begin position="139"/>
        <end position="149"/>
    </location>
</feature>
<keyword evidence="3" id="KW-0862">Zinc</keyword>
<dbReference type="InterPro" id="IPR050701">
    <property type="entry name" value="Histone_Mod_Regulator"/>
</dbReference>
<feature type="compositionally biased region" description="Basic residues" evidence="6">
    <location>
        <begin position="120"/>
        <end position="131"/>
    </location>
</feature>
<sequence length="991" mass="110353">MSKMAAPMKAGKSDCLDNNDATENPSIHPNVNFLYKTMLQRDPRKRRVKPVADSLVQIHFGGLDDDSEEDSDFDIGQHSHGSAAVDSLDEDENEGSLASDDMEDDDEESDDDEHNESLASKKKRKDKKRGSKCSSTDDNVDRDIDKEDGNSENESESEHEDDEMEDTSDDFETDENESDEDSEDDDNKDCDDDDEDDDEKADTAKGESPEIKGLEQVLNMIDSDEDDEDYVPKKKKKKSTAPAAQKATTAPTKSKVKSKKGKKSEVSKATPGQQTIESSQVATTPQTRIKVIVCCVCLSDRSADEDEIVECDNCGIAVHEGCYGISESHSTASTVSSASTEPWFCDACKANADPVCELCPNSGGIFKETDNGKWVHIVCALYTPGVAFGDVDRLSLVTLFEMPYSKWGARECSLCEDSRFSQTGVCINCDAGMCKAYFHVTCAQREGLLAEVSPEEVMEVADPFFAYCKLHADKMTSKIKRRNWLAIQSNVKTHKSSAVEDGEEKLRFQRKLRHHRDKYGIAKLKKPPSWVPAQKMVRHLHTSPSAVRAFLKKAELMGVITQAQTVPLESQEMRKKTQGQPAFTADFISYFMERNMKVDNLKTVSAELSSQNKTLQNQERLVRKKYDKLAETVKELQLKGTALRKEGESLCGMLQNIYGKPVPNVPDIFKTKKRTRSPSKKDTTPCDSVLIHQCGICNKTKQQHLMAKCDSCKKHFHLGCLNPPLTRMPKKTKLFGWQCSFCALSSSDGSVKSAPDPDQPRKLRETIKGPEKFFHLSHVQASLDSHRKKSILNRKSKQRRETAKARRAHRQKQLRKNSASDSSGKKATVRSPVKVKSKLSPSPKKVASDGGGVDQGVHSSPSKRSSQRPSEIHSVKLEDMSSLDIMCVVCNGAGSPSDTIRCDECMLSYHLACLDPPVKKSPKVRGYVWHCEACDMMESSEDEGPRRVKKNKRYQDEAELKKSAFTLASGREGREASTSILFDIDVSSDEQ</sequence>
<feature type="coiled-coil region" evidence="5">
    <location>
        <begin position="598"/>
        <end position="646"/>
    </location>
</feature>
<evidence type="ECO:0000256" key="3">
    <source>
        <dbReference type="ARBA" id="ARBA00022833"/>
    </source>
</evidence>
<reference evidence="9 10" key="1">
    <citation type="submission" date="2019-01" db="EMBL/GenBank/DDBJ databases">
        <title>A draft genome assembly of the solar-powered sea slug Elysia chlorotica.</title>
        <authorList>
            <person name="Cai H."/>
            <person name="Li Q."/>
            <person name="Fang X."/>
            <person name="Li J."/>
            <person name="Curtis N.E."/>
            <person name="Altenburger A."/>
            <person name="Shibata T."/>
            <person name="Feng M."/>
            <person name="Maeda T."/>
            <person name="Schwartz J.A."/>
            <person name="Shigenobu S."/>
            <person name="Lundholm N."/>
            <person name="Nishiyama T."/>
            <person name="Yang H."/>
            <person name="Hasebe M."/>
            <person name="Li S."/>
            <person name="Pierce S.K."/>
            <person name="Wang J."/>
        </authorList>
    </citation>
    <scope>NUCLEOTIDE SEQUENCE [LARGE SCALE GENOMIC DNA]</scope>
    <source>
        <strain evidence="9">EC2010</strain>
        <tissue evidence="9">Whole organism of an adult</tissue>
    </source>
</reference>
<dbReference type="SUPFAM" id="SSF57903">
    <property type="entry name" value="FYVE/PHD zinc finger"/>
    <property type="match status" value="3"/>
</dbReference>
<dbReference type="CDD" id="cd15562">
    <property type="entry name" value="PHD2_PHF14"/>
    <property type="match status" value="1"/>
</dbReference>
<feature type="compositionally biased region" description="Acidic residues" evidence="6">
    <location>
        <begin position="87"/>
        <end position="114"/>
    </location>
</feature>
<evidence type="ECO:0000256" key="5">
    <source>
        <dbReference type="SAM" id="Coils"/>
    </source>
</evidence>
<feature type="compositionally biased region" description="Basic residues" evidence="6">
    <location>
        <begin position="786"/>
        <end position="798"/>
    </location>
</feature>
<accession>A0A433SL43</accession>
<feature type="domain" description="PHD-type" evidence="7">
    <location>
        <begin position="691"/>
        <end position="745"/>
    </location>
</feature>
<dbReference type="InterPro" id="IPR011011">
    <property type="entry name" value="Znf_FYVE_PHD"/>
</dbReference>
<dbReference type="InterPro" id="IPR001965">
    <property type="entry name" value="Znf_PHD"/>
</dbReference>
<evidence type="ECO:0000256" key="4">
    <source>
        <dbReference type="PROSITE-ProRule" id="PRU00146"/>
    </source>
</evidence>
<dbReference type="InterPro" id="IPR034732">
    <property type="entry name" value="EPHD"/>
</dbReference>
<dbReference type="GO" id="GO:0008270">
    <property type="term" value="F:zinc ion binding"/>
    <property type="evidence" value="ECO:0007669"/>
    <property type="project" value="UniProtKB-KW"/>
</dbReference>
<feature type="domain" description="PHD-type" evidence="7">
    <location>
        <begin position="884"/>
        <end position="937"/>
    </location>
</feature>
<feature type="compositionally biased region" description="Basic residues" evidence="6">
    <location>
        <begin position="805"/>
        <end position="815"/>
    </location>
</feature>
<evidence type="ECO:0000259" key="8">
    <source>
        <dbReference type="PROSITE" id="PS51805"/>
    </source>
</evidence>
<evidence type="ECO:0000259" key="7">
    <source>
        <dbReference type="PROSITE" id="PS50016"/>
    </source>
</evidence>
<evidence type="ECO:0000256" key="1">
    <source>
        <dbReference type="ARBA" id="ARBA00022723"/>
    </source>
</evidence>
<dbReference type="InterPro" id="IPR013083">
    <property type="entry name" value="Znf_RING/FYVE/PHD"/>
</dbReference>
<feature type="compositionally biased region" description="Acidic residues" evidence="6">
    <location>
        <begin position="63"/>
        <end position="73"/>
    </location>
</feature>
<dbReference type="PANTHER" id="PTHR13793:SF150">
    <property type="entry name" value="PHD FINGER PROTEIN 14"/>
    <property type="match status" value="1"/>
</dbReference>
<dbReference type="CDD" id="cd15561">
    <property type="entry name" value="PHD1_PHF14"/>
    <property type="match status" value="1"/>
</dbReference>
<dbReference type="OrthoDB" id="6287393at2759"/>
<dbReference type="PROSITE" id="PS50016">
    <property type="entry name" value="ZF_PHD_2"/>
    <property type="match status" value="3"/>
</dbReference>
<dbReference type="InterPro" id="IPR019787">
    <property type="entry name" value="Znf_PHD-finger"/>
</dbReference>
<evidence type="ECO:0008006" key="11">
    <source>
        <dbReference type="Google" id="ProtNLM"/>
    </source>
</evidence>
<keyword evidence="10" id="KW-1185">Reference proteome</keyword>
<organism evidence="9 10">
    <name type="scientific">Elysia chlorotica</name>
    <name type="common">Eastern emerald elysia</name>
    <name type="synonym">Sea slug</name>
    <dbReference type="NCBI Taxonomy" id="188477"/>
    <lineage>
        <taxon>Eukaryota</taxon>
        <taxon>Metazoa</taxon>
        <taxon>Spiralia</taxon>
        <taxon>Lophotrochozoa</taxon>
        <taxon>Mollusca</taxon>
        <taxon>Gastropoda</taxon>
        <taxon>Heterobranchia</taxon>
        <taxon>Euthyneura</taxon>
        <taxon>Panpulmonata</taxon>
        <taxon>Sacoglossa</taxon>
        <taxon>Placobranchoidea</taxon>
        <taxon>Plakobranchidae</taxon>
        <taxon>Elysia</taxon>
    </lineage>
</organism>
<feature type="compositionally biased region" description="Basic and acidic residues" evidence="6">
    <location>
        <begin position="201"/>
        <end position="213"/>
    </location>
</feature>
<feature type="region of interest" description="Disordered" evidence="6">
    <location>
        <begin position="62"/>
        <end position="282"/>
    </location>
</feature>
<evidence type="ECO:0000313" key="9">
    <source>
        <dbReference type="EMBL" id="RUS69859.1"/>
    </source>
</evidence>
<dbReference type="EMBL" id="RQTK01001554">
    <property type="protein sequence ID" value="RUS69859.1"/>
    <property type="molecule type" value="Genomic_DNA"/>
</dbReference>
<protein>
    <recommendedName>
        <fullName evidence="11">PHD finger protein 14</fullName>
    </recommendedName>
</protein>
<keyword evidence="2 4" id="KW-0863">Zinc-finger</keyword>
<dbReference type="PANTHER" id="PTHR13793">
    <property type="entry name" value="PHD FINGER PROTEINS"/>
    <property type="match status" value="1"/>
</dbReference>
<feature type="compositionally biased region" description="Polar residues" evidence="6">
    <location>
        <begin position="271"/>
        <end position="282"/>
    </location>
</feature>